<keyword evidence="1" id="KW-0732">Signal</keyword>
<organism evidence="2 3">
    <name type="scientific">Phytophthora palmivora</name>
    <dbReference type="NCBI Taxonomy" id="4796"/>
    <lineage>
        <taxon>Eukaryota</taxon>
        <taxon>Sar</taxon>
        <taxon>Stramenopiles</taxon>
        <taxon>Oomycota</taxon>
        <taxon>Peronosporomycetes</taxon>
        <taxon>Peronosporales</taxon>
        <taxon>Peronosporaceae</taxon>
        <taxon>Phytophthora</taxon>
    </lineage>
</organism>
<name>A0A2P4XU23_9STRA</name>
<sequence>MSRRGNTALLLFQCAFTGFVMGKAMADITKLRVRLPKIRRPYVDPSWRRPTLHELGIPIFRRDDAIKVKGDPELPSAAYWPTRTVVMQSVRVCAEDPLQQYWDEIAE</sequence>
<dbReference type="EMBL" id="NCKW01007952">
    <property type="protein sequence ID" value="POM69074.1"/>
    <property type="molecule type" value="Genomic_DNA"/>
</dbReference>
<evidence type="ECO:0000313" key="2">
    <source>
        <dbReference type="EMBL" id="POM69074.1"/>
    </source>
</evidence>
<dbReference type="Proteomes" id="UP000237271">
    <property type="component" value="Unassembled WGS sequence"/>
</dbReference>
<feature type="chain" id="PRO_5015165236" evidence="1">
    <location>
        <begin position="23"/>
        <end position="107"/>
    </location>
</feature>
<dbReference type="OrthoDB" id="115435at2759"/>
<keyword evidence="3" id="KW-1185">Reference proteome</keyword>
<protein>
    <submittedName>
        <fullName evidence="2">Uncharacterized protein</fullName>
    </submittedName>
</protein>
<reference evidence="2 3" key="1">
    <citation type="journal article" date="2017" name="Genome Biol. Evol.">
        <title>Phytophthora megakarya and P. palmivora, closely related causal agents of cacao black pod rot, underwent increases in genome sizes and gene numbers by different mechanisms.</title>
        <authorList>
            <person name="Ali S.S."/>
            <person name="Shao J."/>
            <person name="Lary D.J."/>
            <person name="Kronmiller B."/>
            <person name="Shen D."/>
            <person name="Strem M.D."/>
            <person name="Amoako-Attah I."/>
            <person name="Akrofi A.Y."/>
            <person name="Begoude B.A."/>
            <person name="Ten Hoopen G.M."/>
            <person name="Coulibaly K."/>
            <person name="Kebe B.I."/>
            <person name="Melnick R.L."/>
            <person name="Guiltinan M.J."/>
            <person name="Tyler B.M."/>
            <person name="Meinhardt L.W."/>
            <person name="Bailey B.A."/>
        </authorList>
    </citation>
    <scope>NUCLEOTIDE SEQUENCE [LARGE SCALE GENOMIC DNA]</scope>
    <source>
        <strain evidence="3">sbr112.9</strain>
    </source>
</reference>
<comment type="caution">
    <text evidence="2">The sequence shown here is derived from an EMBL/GenBank/DDBJ whole genome shotgun (WGS) entry which is preliminary data.</text>
</comment>
<evidence type="ECO:0000256" key="1">
    <source>
        <dbReference type="SAM" id="SignalP"/>
    </source>
</evidence>
<accession>A0A2P4XU23</accession>
<feature type="signal peptide" evidence="1">
    <location>
        <begin position="1"/>
        <end position="22"/>
    </location>
</feature>
<proteinExistence type="predicted"/>
<dbReference type="AlphaFoldDB" id="A0A2P4XU23"/>
<evidence type="ECO:0000313" key="3">
    <source>
        <dbReference type="Proteomes" id="UP000237271"/>
    </source>
</evidence>
<gene>
    <name evidence="2" type="ORF">PHPALM_14679</name>
</gene>